<protein>
    <submittedName>
        <fullName evidence="2">Unannotated protein</fullName>
    </submittedName>
</protein>
<feature type="compositionally biased region" description="Low complexity" evidence="1">
    <location>
        <begin position="33"/>
        <end position="52"/>
    </location>
</feature>
<evidence type="ECO:0000313" key="2">
    <source>
        <dbReference type="EMBL" id="CAB4950611.1"/>
    </source>
</evidence>
<proteinExistence type="predicted"/>
<feature type="region of interest" description="Disordered" evidence="1">
    <location>
        <begin position="32"/>
        <end position="52"/>
    </location>
</feature>
<accession>A0A6J7K617</accession>
<reference evidence="2" key="1">
    <citation type="submission" date="2020-05" db="EMBL/GenBank/DDBJ databases">
        <authorList>
            <person name="Chiriac C."/>
            <person name="Salcher M."/>
            <person name="Ghai R."/>
            <person name="Kavagutti S V."/>
        </authorList>
    </citation>
    <scope>NUCLEOTIDE SEQUENCE</scope>
</reference>
<dbReference type="PROSITE" id="PS51257">
    <property type="entry name" value="PROKAR_LIPOPROTEIN"/>
    <property type="match status" value="1"/>
</dbReference>
<organism evidence="2">
    <name type="scientific">freshwater metagenome</name>
    <dbReference type="NCBI Taxonomy" id="449393"/>
    <lineage>
        <taxon>unclassified sequences</taxon>
        <taxon>metagenomes</taxon>
        <taxon>ecological metagenomes</taxon>
    </lineage>
</organism>
<dbReference type="AlphaFoldDB" id="A0A6J7K617"/>
<sequence>MKSRIASLALLLGVTVTLSGCAFLTPNWGALHPSESPTPSETATSTPAPTTTKPAKLLDVQVSILSSSADASGIDVIAEVLNLSEDGGRCTLVVSQAGTKRSAAVGAESNVVSSQCFPMHIEIDGFSSGAATFTVSYSSDTAKGISAVAQVDIP</sequence>
<evidence type="ECO:0000256" key="1">
    <source>
        <dbReference type="SAM" id="MobiDB-lite"/>
    </source>
</evidence>
<dbReference type="EMBL" id="CAFBNO010000009">
    <property type="protein sequence ID" value="CAB4950611.1"/>
    <property type="molecule type" value="Genomic_DNA"/>
</dbReference>
<gene>
    <name evidence="2" type="ORF">UFOPK3837_00402</name>
</gene>
<name>A0A6J7K617_9ZZZZ</name>